<dbReference type="InterPro" id="IPR015422">
    <property type="entry name" value="PyrdxlP-dep_Trfase_small"/>
</dbReference>
<evidence type="ECO:0000313" key="3">
    <source>
        <dbReference type="EMBL" id="PNH07031.1"/>
    </source>
</evidence>
<dbReference type="Gene3D" id="3.40.640.10">
    <property type="entry name" value="Type I PLP-dependent aspartate aminotransferase-like (Major domain)"/>
    <property type="match status" value="1"/>
</dbReference>
<dbReference type="Gene3D" id="3.90.1150.10">
    <property type="entry name" value="Aspartate Aminotransferase, domain 1"/>
    <property type="match status" value="1"/>
</dbReference>
<dbReference type="EMBL" id="PGGS01000202">
    <property type="protein sequence ID" value="PNH07031.1"/>
    <property type="molecule type" value="Genomic_DNA"/>
</dbReference>
<dbReference type="Pfam" id="PF00266">
    <property type="entry name" value="Aminotran_5"/>
    <property type="match status" value="1"/>
</dbReference>
<dbReference type="Proteomes" id="UP000236333">
    <property type="component" value="Unassembled WGS sequence"/>
</dbReference>
<dbReference type="InterPro" id="IPR015421">
    <property type="entry name" value="PyrdxlP-dep_Trfase_major"/>
</dbReference>
<dbReference type="PANTHER" id="PTHR43586:SF21">
    <property type="entry name" value="PYRIDOXAL PHOSPHATE (PLP)-DEPENDENT ASPARTATE AMINOTRANSFERASE SUPERFAMILY"/>
    <property type="match status" value="1"/>
</dbReference>
<feature type="domain" description="Aminotransferase class V" evidence="2">
    <location>
        <begin position="3"/>
        <end position="285"/>
    </location>
</feature>
<dbReference type="PANTHER" id="PTHR43586">
    <property type="entry name" value="CYSTEINE DESULFURASE"/>
    <property type="match status" value="1"/>
</dbReference>
<dbReference type="InterPro" id="IPR000192">
    <property type="entry name" value="Aminotrans_V_dom"/>
</dbReference>
<accession>A0A2J8A3D4</accession>
<gene>
    <name evidence="3" type="ORF">TSOC_006535</name>
</gene>
<name>A0A2J8A3D4_9CHLO</name>
<feature type="compositionally biased region" description="Pro residues" evidence="1">
    <location>
        <begin position="339"/>
        <end position="355"/>
    </location>
</feature>
<feature type="compositionally biased region" description="Low complexity" evidence="1">
    <location>
        <begin position="269"/>
        <end position="319"/>
    </location>
</feature>
<dbReference type="SUPFAM" id="SSF53383">
    <property type="entry name" value="PLP-dependent transferases"/>
    <property type="match status" value="1"/>
</dbReference>
<dbReference type="OrthoDB" id="420046at2759"/>
<comment type="caution">
    <text evidence="3">The sequence shown here is derived from an EMBL/GenBank/DDBJ whole genome shotgun (WGS) entry which is preliminary data.</text>
</comment>
<feature type="compositionally biased region" description="Low complexity" evidence="1">
    <location>
        <begin position="329"/>
        <end position="338"/>
    </location>
</feature>
<keyword evidence="4" id="KW-1185">Reference proteome</keyword>
<reference evidence="3 4" key="1">
    <citation type="journal article" date="2017" name="Mol. Biol. Evol.">
        <title>The 4-celled Tetrabaena socialis nuclear genome reveals the essential components for genetic control of cell number at the origin of multicellularity in the volvocine lineage.</title>
        <authorList>
            <person name="Featherston J."/>
            <person name="Arakaki Y."/>
            <person name="Hanschen E.R."/>
            <person name="Ferris P.J."/>
            <person name="Michod R.E."/>
            <person name="Olson B.J.S.C."/>
            <person name="Nozaki H."/>
            <person name="Durand P.M."/>
        </authorList>
    </citation>
    <scope>NUCLEOTIDE SEQUENCE [LARGE SCALE GENOMIC DNA]</scope>
    <source>
        <strain evidence="3 4">NIES-571</strain>
    </source>
</reference>
<sequence length="517" mass="54730">MENAGGSQVPRCVVAAVSDYFSSHTAQLGAGYPRSSRATKVVADAHAWLEVLMNAKGGGQVAIGPSTSQLVFNLASAFADVLQPGHTIVLQEASHESVLGPWVRLARRSGCALRWWRPDPATAASPLAGLAALLDGSTRLVVVTHVSNLLGDVLDLAAVMQMVRSAAPEAQVLADGVAYAPHRAMDVAGWGVDWYVWSAYKVYGPHMAVLYGRREATTALLAGGGVGPNHYWIDPADFTYKFELGGPSHEGCAGLLALQDYLLHLLGEGEGQQPQPQQQQQEQQQQQQQQQQQEQQVAAEQPSPSPAAGAQQPPGQQQQHHNHQDHHLPAAAQQHAPQQPAPPPPLPPPPPPPPASASLLLRGVHASRQQVEAAFSLMARLEVPLQQALLRYLAAHPAVRLVGSPDPHPAVRVPTISFVHERKGSGQVAAELQAAGFAVRCGHMYARRLVEALMAEGGLLAEGAAARQGAAGGEAELGGSGFDAQRAIDEGVVRVSLLHYNTPAEIEALVAALDRVL</sequence>
<evidence type="ECO:0000259" key="2">
    <source>
        <dbReference type="Pfam" id="PF00266"/>
    </source>
</evidence>
<protein>
    <submittedName>
        <fullName evidence="3">Cysteine desulfurase</fullName>
    </submittedName>
</protein>
<dbReference type="InterPro" id="IPR015424">
    <property type="entry name" value="PyrdxlP-dep_Trfase"/>
</dbReference>
<evidence type="ECO:0000313" key="4">
    <source>
        <dbReference type="Proteomes" id="UP000236333"/>
    </source>
</evidence>
<organism evidence="3 4">
    <name type="scientific">Tetrabaena socialis</name>
    <dbReference type="NCBI Taxonomy" id="47790"/>
    <lineage>
        <taxon>Eukaryota</taxon>
        <taxon>Viridiplantae</taxon>
        <taxon>Chlorophyta</taxon>
        <taxon>core chlorophytes</taxon>
        <taxon>Chlorophyceae</taxon>
        <taxon>CS clade</taxon>
        <taxon>Chlamydomonadales</taxon>
        <taxon>Tetrabaenaceae</taxon>
        <taxon>Tetrabaena</taxon>
    </lineage>
</organism>
<evidence type="ECO:0000256" key="1">
    <source>
        <dbReference type="SAM" id="MobiDB-lite"/>
    </source>
</evidence>
<dbReference type="AlphaFoldDB" id="A0A2J8A3D4"/>
<proteinExistence type="predicted"/>
<feature type="region of interest" description="Disordered" evidence="1">
    <location>
        <begin position="269"/>
        <end position="358"/>
    </location>
</feature>